<dbReference type="Proteomes" id="UP000093985">
    <property type="component" value="Unassembled WGS sequence"/>
</dbReference>
<sequence>MTELLPGQAAAPEGPADLRMMYVMHHGFRRDLTHFCVAVRRTPFSDGRTWRALLARWDLLSTVLHDHHHKEDVVLWPLLRERAESDGDAHALTVLDAMGTEHDQIDPLLLRVRAGLEAMTIGAGTPDRETLTSCVDEAYACLTGHLSHEERDANAVLQARIGGEEWDHLERTKLRGGMSARELTQMLPWAFKDLPDPVASELLAEAPLPLRAMLRIGRRRFQRLDDAAFVAVPSGTTVGTTLVR</sequence>
<dbReference type="CDD" id="cd12108">
    <property type="entry name" value="Hr-like"/>
    <property type="match status" value="1"/>
</dbReference>
<dbReference type="Gene3D" id="1.20.120.520">
    <property type="entry name" value="nmb1532 protein domain like"/>
    <property type="match status" value="1"/>
</dbReference>
<name>A0A1A2ET45_MYCSD</name>
<gene>
    <name evidence="2" type="ORF">A5771_06620</name>
</gene>
<evidence type="ECO:0000313" key="2">
    <source>
        <dbReference type="EMBL" id="OBG07315.1"/>
    </source>
</evidence>
<accession>A0A1A2ET45</accession>
<protein>
    <recommendedName>
        <fullName evidence="1">Hemerythrin-like domain-containing protein</fullName>
    </recommendedName>
</protein>
<dbReference type="OrthoDB" id="162914at2"/>
<reference evidence="3" key="1">
    <citation type="submission" date="2016-06" db="EMBL/GenBank/DDBJ databases">
        <authorList>
            <person name="Sutton G."/>
            <person name="Brinkac L."/>
            <person name="Sanka R."/>
            <person name="Adams M."/>
            <person name="Lau E."/>
            <person name="Mehaffy C."/>
            <person name="Tameris M."/>
            <person name="Hatherill M."/>
            <person name="Hanekom W."/>
            <person name="Mahomed H."/>
            <person name="Mcshane H."/>
        </authorList>
    </citation>
    <scope>NUCLEOTIDE SEQUENCE [LARGE SCALE GENOMIC DNA]</scope>
    <source>
        <strain evidence="3">852014-51077_SCH5608930-a</strain>
    </source>
</reference>
<dbReference type="AlphaFoldDB" id="A0A1A2ET45"/>
<evidence type="ECO:0000313" key="3">
    <source>
        <dbReference type="Proteomes" id="UP000093985"/>
    </source>
</evidence>
<dbReference type="Pfam" id="PF01814">
    <property type="entry name" value="Hemerythrin"/>
    <property type="match status" value="1"/>
</dbReference>
<feature type="domain" description="Hemerythrin-like" evidence="1">
    <location>
        <begin position="19"/>
        <end position="152"/>
    </location>
</feature>
<evidence type="ECO:0000259" key="1">
    <source>
        <dbReference type="Pfam" id="PF01814"/>
    </source>
</evidence>
<organism evidence="2 3">
    <name type="scientific">Mycolicibacter sinensis (strain JDM601)</name>
    <name type="common">Mycobacterium sinense</name>
    <dbReference type="NCBI Taxonomy" id="875328"/>
    <lineage>
        <taxon>Bacteria</taxon>
        <taxon>Bacillati</taxon>
        <taxon>Actinomycetota</taxon>
        <taxon>Actinomycetes</taxon>
        <taxon>Mycobacteriales</taxon>
        <taxon>Mycobacteriaceae</taxon>
        <taxon>Mycolicibacter</taxon>
    </lineage>
</organism>
<comment type="caution">
    <text evidence="2">The sequence shown here is derived from an EMBL/GenBank/DDBJ whole genome shotgun (WGS) entry which is preliminary data.</text>
</comment>
<dbReference type="InterPro" id="IPR012312">
    <property type="entry name" value="Hemerythrin-like"/>
</dbReference>
<dbReference type="EMBL" id="LZIN01000038">
    <property type="protein sequence ID" value="OBG07315.1"/>
    <property type="molecule type" value="Genomic_DNA"/>
</dbReference>
<dbReference type="RefSeq" id="WP_064854713.1">
    <property type="nucleotide sequence ID" value="NZ_LZIM01000100.1"/>
</dbReference>
<proteinExistence type="predicted"/>